<feature type="compositionally biased region" description="Low complexity" evidence="1">
    <location>
        <begin position="18"/>
        <end position="29"/>
    </location>
</feature>
<organism evidence="2 3">
    <name type="scientific">Agaricus bisporus var. burnettii</name>
    <dbReference type="NCBI Taxonomy" id="192524"/>
    <lineage>
        <taxon>Eukaryota</taxon>
        <taxon>Fungi</taxon>
        <taxon>Dikarya</taxon>
        <taxon>Basidiomycota</taxon>
        <taxon>Agaricomycotina</taxon>
        <taxon>Agaricomycetes</taxon>
        <taxon>Agaricomycetidae</taxon>
        <taxon>Agaricales</taxon>
        <taxon>Agaricineae</taxon>
        <taxon>Agaricaceae</taxon>
        <taxon>Agaricus</taxon>
    </lineage>
</organism>
<reference evidence="2 3" key="1">
    <citation type="journal article" name="Sci. Rep.">
        <title>Telomere-to-telomere assembled and centromere annotated genomes of the two main subspecies of the button mushroom Agaricus bisporus reveal especially polymorphic chromosome ends.</title>
        <authorList>
            <person name="Sonnenberg A.S.M."/>
            <person name="Sedaghat-Telgerd N."/>
            <person name="Lavrijssen B."/>
            <person name="Ohm R.A."/>
            <person name="Hendrickx P.M."/>
            <person name="Scholtmeijer K."/>
            <person name="Baars J.J.P."/>
            <person name="van Peer A."/>
        </authorList>
    </citation>
    <scope>NUCLEOTIDE SEQUENCE [LARGE SCALE GENOMIC DNA]</scope>
    <source>
        <strain evidence="2 3">H119_p4</strain>
    </source>
</reference>
<evidence type="ECO:0000313" key="3">
    <source>
        <dbReference type="Proteomes" id="UP000629468"/>
    </source>
</evidence>
<name>A0A8H7C5J4_AGABI</name>
<feature type="region of interest" description="Disordered" evidence="1">
    <location>
        <begin position="1"/>
        <end position="43"/>
    </location>
</feature>
<protein>
    <submittedName>
        <fullName evidence="2">Uncharacterized protein</fullName>
    </submittedName>
</protein>
<gene>
    <name evidence="2" type="ORF">Agabi119p4_8280</name>
</gene>
<sequence>MNSNPRRTHPYRHIGTQPSPSSHLRSPSSFYGNENINPAQTLSRGSSRVLGSFSSDDISFCGSSDTTSANLAEVTRRCNSIGLPIDLHKDALEFAKLPSASKMDALFIMGLQIKCAQDEAREETALISNVVAAIRGEMILDWKPSTSQKNAFKILLGHQLIRGAPVIEAKQVLSMSLKYIIANPHKYEVPDIQTNETLKAEIKNQLRLLLNNVRSAYRKMLWNVAKKPLLVAVRRLTIDFHMKQEAILNSDVINAYVALQRKIAIPLTENVNKKGSDTGFWKAFEKELTLCVAKHANRDLSSPEWAEWRKQMVEDDMLLWGKDGDDDEDIDLDINEDVGAD</sequence>
<comment type="caution">
    <text evidence="2">The sequence shown here is derived from an EMBL/GenBank/DDBJ whole genome shotgun (WGS) entry which is preliminary data.</text>
</comment>
<dbReference type="EMBL" id="JABXXO010000011">
    <property type="protein sequence ID" value="KAF7763743.1"/>
    <property type="molecule type" value="Genomic_DNA"/>
</dbReference>
<dbReference type="Proteomes" id="UP000629468">
    <property type="component" value="Unassembled WGS sequence"/>
</dbReference>
<accession>A0A8H7C5J4</accession>
<evidence type="ECO:0000313" key="2">
    <source>
        <dbReference type="EMBL" id="KAF7763743.1"/>
    </source>
</evidence>
<dbReference type="AlphaFoldDB" id="A0A8H7C5J4"/>
<evidence type="ECO:0000256" key="1">
    <source>
        <dbReference type="SAM" id="MobiDB-lite"/>
    </source>
</evidence>
<feature type="compositionally biased region" description="Basic residues" evidence="1">
    <location>
        <begin position="1"/>
        <end position="12"/>
    </location>
</feature>
<feature type="compositionally biased region" description="Polar residues" evidence="1">
    <location>
        <begin position="30"/>
        <end position="43"/>
    </location>
</feature>
<proteinExistence type="predicted"/>